<dbReference type="KEGG" id="ebla:JGUZn3_22010"/>
<reference evidence="1 2" key="1">
    <citation type="submission" date="2020-08" db="EMBL/GenBank/DDBJ databases">
        <title>Complete genome sequence of Entomobacter blattae G55GP.</title>
        <authorList>
            <person name="Poehlein A."/>
            <person name="Guzman J."/>
            <person name="Daniel R."/>
            <person name="Vilcinskas A."/>
        </authorList>
    </citation>
    <scope>NUCLEOTIDE SEQUENCE [LARGE SCALE GENOMIC DNA]</scope>
    <source>
        <strain evidence="1 2">G55GP</strain>
    </source>
</reference>
<sequence>MNKAFMRDDSISRIKKDTDLIKNELEKQRVILQEILELLKQLVPPKNEENK</sequence>
<gene>
    <name evidence="1" type="ORF">JGUZn3_22010</name>
</gene>
<organism evidence="1 2">
    <name type="scientific">Entomobacter blattae</name>
    <dbReference type="NCBI Taxonomy" id="2762277"/>
    <lineage>
        <taxon>Bacteria</taxon>
        <taxon>Pseudomonadati</taxon>
        <taxon>Pseudomonadota</taxon>
        <taxon>Alphaproteobacteria</taxon>
        <taxon>Acetobacterales</taxon>
        <taxon>Acetobacteraceae</taxon>
        <taxon>Entomobacter</taxon>
    </lineage>
</organism>
<dbReference type="EMBL" id="CP060244">
    <property type="protein sequence ID" value="QNT79402.1"/>
    <property type="molecule type" value="Genomic_DNA"/>
</dbReference>
<dbReference type="Proteomes" id="UP000516349">
    <property type="component" value="Chromosome"/>
</dbReference>
<dbReference type="RefSeq" id="WP_203413571.1">
    <property type="nucleotide sequence ID" value="NZ_CP060244.1"/>
</dbReference>
<dbReference type="AlphaFoldDB" id="A0A7H1NUE2"/>
<keyword evidence="2" id="KW-1185">Reference proteome</keyword>
<name>A0A7H1NUE2_9PROT</name>
<accession>A0A7H1NUE2</accession>
<protein>
    <submittedName>
        <fullName evidence="1">Uncharacterized protein</fullName>
    </submittedName>
</protein>
<evidence type="ECO:0000313" key="1">
    <source>
        <dbReference type="EMBL" id="QNT79402.1"/>
    </source>
</evidence>
<proteinExistence type="predicted"/>
<evidence type="ECO:0000313" key="2">
    <source>
        <dbReference type="Proteomes" id="UP000516349"/>
    </source>
</evidence>